<keyword evidence="5" id="KW-0677">Repeat</keyword>
<dbReference type="PANTHER" id="PTHR47254:SF1">
    <property type="entry name" value="CELL WALL MANNOPROTEIN CIS3-RELATED"/>
    <property type="match status" value="1"/>
</dbReference>
<evidence type="ECO:0000256" key="6">
    <source>
        <dbReference type="ARBA" id="ARBA00038219"/>
    </source>
</evidence>
<dbReference type="InterPro" id="IPR051153">
    <property type="entry name" value="Yeast_CWMannoprotein_PIR"/>
</dbReference>
<dbReference type="GO" id="GO:0005199">
    <property type="term" value="F:structural constituent of cell wall"/>
    <property type="evidence" value="ECO:0007669"/>
    <property type="project" value="InterPro"/>
</dbReference>
<evidence type="ECO:0000313" key="9">
    <source>
        <dbReference type="EMBL" id="JAG94709.1"/>
    </source>
</evidence>
<keyword evidence="3" id="KW-0964">Secreted</keyword>
<feature type="region of interest" description="Disordered" evidence="7">
    <location>
        <begin position="60"/>
        <end position="89"/>
    </location>
</feature>
<dbReference type="InterPro" id="IPR000420">
    <property type="entry name" value="Yeast_PIR_rpt"/>
</dbReference>
<comment type="subcellular location">
    <subcellularLocation>
        <location evidence="1">Secreted</location>
        <location evidence="1">Cell wall</location>
    </subcellularLocation>
</comment>
<keyword evidence="2" id="KW-0134">Cell wall</keyword>
<feature type="region of interest" description="Disordered" evidence="7">
    <location>
        <begin position="216"/>
        <end position="263"/>
    </location>
</feature>
<evidence type="ECO:0000256" key="2">
    <source>
        <dbReference type="ARBA" id="ARBA00022512"/>
    </source>
</evidence>
<organism evidence="9">
    <name type="scientific">Araucaria cunninghamii</name>
    <name type="common">Hoop pine</name>
    <name type="synonym">Moreton Bay pine</name>
    <dbReference type="NCBI Taxonomy" id="56994"/>
    <lineage>
        <taxon>Eukaryota</taxon>
        <taxon>Viridiplantae</taxon>
        <taxon>Streptophyta</taxon>
        <taxon>Embryophyta</taxon>
        <taxon>Tracheophyta</taxon>
        <taxon>Spermatophyta</taxon>
        <taxon>Pinopsida</taxon>
        <taxon>Pinidae</taxon>
        <taxon>Conifers II</taxon>
        <taxon>Araucariales</taxon>
        <taxon>Araucariaceae</taxon>
        <taxon>Araucaria</taxon>
    </lineage>
</organism>
<dbReference type="AlphaFoldDB" id="A0A0D6QVZ1"/>
<feature type="domain" description="Cell wall mannoprotein PIR1-like C-terminal" evidence="8">
    <location>
        <begin position="287"/>
        <end position="360"/>
    </location>
</feature>
<evidence type="ECO:0000256" key="7">
    <source>
        <dbReference type="SAM" id="MobiDB-lite"/>
    </source>
</evidence>
<dbReference type="EMBL" id="GCKF01042676">
    <property type="protein sequence ID" value="JAG94709.1"/>
    <property type="molecule type" value="Transcribed_RNA"/>
</dbReference>
<keyword evidence="4" id="KW-0732">Signal</keyword>
<dbReference type="Pfam" id="PF22799">
    <property type="entry name" value="PIR1-like_C"/>
    <property type="match status" value="1"/>
</dbReference>
<evidence type="ECO:0000259" key="8">
    <source>
        <dbReference type="Pfam" id="PF22799"/>
    </source>
</evidence>
<reference evidence="9" key="1">
    <citation type="submission" date="2015-03" db="EMBL/GenBank/DDBJ databases">
        <title>A transcriptome of Araucaria cunninghamii, an australian fine timber species.</title>
        <authorList>
            <person name="Jing Yi C.J.Y."/>
            <person name="Yin San L.Y.S."/>
            <person name="Abdul Karim S.S."/>
            <person name="Wan Azmi N.N."/>
            <person name="Hercus R.R."/>
            <person name="Croft L.L."/>
        </authorList>
    </citation>
    <scope>NUCLEOTIDE SEQUENCE</scope>
    <source>
        <strain evidence="9">MI0301</strain>
        <tissue evidence="9">Leaf</tissue>
    </source>
</reference>
<dbReference type="PROSITE" id="PS50256">
    <property type="entry name" value="PIR_REPEAT_2"/>
    <property type="match status" value="1"/>
</dbReference>
<evidence type="ECO:0000256" key="1">
    <source>
        <dbReference type="ARBA" id="ARBA00004191"/>
    </source>
</evidence>
<sequence length="370" mass="36663">MRYAYAALAAAVAVQASPYPQAVTASIAPSAPAPSGCMPNYSGTFGIAVMNITAGAPPAPVSSISDGQPQASSGAAPVTTISDGQPQASTGVPVATISDGQPQASTAVPVATISDGQPQASSAVPVATISDGQPQASTAVPVATISDGQPQASTAVPVATISDGQPQAVTSMMTMQPINQIGDGQVQNTVPAVKTISDGQPQAPTASATAVATISDGQPQAPTATGSAVATLSDGQPQASTGSAVNTLSDGQPQATVSASEAETTGTAMQMVACKADDTLQMTLSGGVLTDNMGRTGYIAANYQFQFDGPPQAGAIYTAGFSVCGNGSLALGGSAVFYQCLSGDFYNLYDRDWAAQCVPITINSVMLQDC</sequence>
<proteinExistence type="inferred from homology"/>
<evidence type="ECO:0000256" key="4">
    <source>
        <dbReference type="ARBA" id="ARBA00022729"/>
    </source>
</evidence>
<evidence type="ECO:0000256" key="5">
    <source>
        <dbReference type="ARBA" id="ARBA00022737"/>
    </source>
</evidence>
<name>A0A0D6QVZ1_ARACU</name>
<dbReference type="PANTHER" id="PTHR47254">
    <property type="entry name" value="CELL WALL MANNOPROTEIN CIS3-RELATED"/>
    <property type="match status" value="1"/>
</dbReference>
<protein>
    <recommendedName>
        <fullName evidence="8">Cell wall mannoprotein PIR1-like C-terminal domain-containing protein</fullName>
    </recommendedName>
</protein>
<evidence type="ECO:0000256" key="3">
    <source>
        <dbReference type="ARBA" id="ARBA00022525"/>
    </source>
</evidence>
<comment type="similarity">
    <text evidence="6">Belongs to the PIR protein family.</text>
</comment>
<dbReference type="InterPro" id="IPR054508">
    <property type="entry name" value="PIR1-like_C"/>
</dbReference>
<feature type="compositionally biased region" description="Polar residues" evidence="7">
    <location>
        <begin position="62"/>
        <end position="89"/>
    </location>
</feature>
<accession>A0A0D6QVZ1</accession>